<name>A0A0B8NH56_9NOCA</name>
<reference evidence="2 3" key="2">
    <citation type="journal article" date="2016" name="Genome Announc.">
        <title>Draft Genome Sequence of Erythromycin- and Oxytetracycline-Sensitive Nocardia seriolae Strain U-1 (NBRC 110359).</title>
        <authorList>
            <person name="Imajoh M."/>
            <person name="Sukeda M."/>
            <person name="Shimizu M."/>
            <person name="Yamane J."/>
            <person name="Ohnishi K."/>
            <person name="Oshima S."/>
        </authorList>
    </citation>
    <scope>NUCLEOTIDE SEQUENCE [LARGE SCALE GENOMIC DNA]</scope>
    <source>
        <strain evidence="2 3">U-1</strain>
    </source>
</reference>
<sequence length="113" mass="12783">MTSEPHAIGWLRSDISGERQQWDEARIRMMAHRLGYDLRKTVVFGPWTDRPVHRLRVLISRLTLEAVIVPSVDHFEGGCVPAELVAVADIITVSPENTYARYAAGNLPERFQA</sequence>
<dbReference type="GeneID" id="93370497"/>
<dbReference type="EMBL" id="CP017839">
    <property type="protein sequence ID" value="APA95785.1"/>
    <property type="molecule type" value="Genomic_DNA"/>
</dbReference>
<evidence type="ECO:0000313" key="1">
    <source>
        <dbReference type="EMBL" id="APA95785.1"/>
    </source>
</evidence>
<evidence type="ECO:0000313" key="4">
    <source>
        <dbReference type="Proteomes" id="UP000180166"/>
    </source>
</evidence>
<dbReference type="OrthoDB" id="4559413at2"/>
<dbReference type="RefSeq" id="WP_033089614.1">
    <property type="nucleotide sequence ID" value="NZ_AP017900.1"/>
</dbReference>
<keyword evidence="3" id="KW-1185">Reference proteome</keyword>
<reference evidence="3" key="1">
    <citation type="submission" date="2015-07" db="EMBL/GenBank/DDBJ databases">
        <title>Nocardia seriolae U-1 whole genome shotgun sequence.</title>
        <authorList>
            <person name="Imajoh M."/>
            <person name="Fukumoto Y."/>
            <person name="Sukeda M."/>
            <person name="Yamane J."/>
            <person name="Yamasaki K."/>
            <person name="Shimizu M."/>
            <person name="Ohnishi K."/>
            <person name="Oshima S."/>
        </authorList>
    </citation>
    <scope>NUCLEOTIDE SEQUENCE [LARGE SCALE GENOMIC DNA]</scope>
    <source>
        <strain evidence="3">U-1</strain>
    </source>
</reference>
<dbReference type="Proteomes" id="UP000037179">
    <property type="component" value="Unassembled WGS sequence"/>
</dbReference>
<protein>
    <submittedName>
        <fullName evidence="2">Uncharacterized protein</fullName>
    </submittedName>
</protein>
<gene>
    <name evidence="1" type="ORF">NS506_01717</name>
    <name evidence="2" type="ORF">NSK11_contig00100-0014</name>
</gene>
<dbReference type="AlphaFoldDB" id="A0A0B8NH56"/>
<reference evidence="1 4" key="3">
    <citation type="submission" date="2016-10" db="EMBL/GenBank/DDBJ databases">
        <title>Genome sequence of Nocardia seriolae strain EM150506, isolated from Anguila japonica.</title>
        <authorList>
            <person name="Han H.-J."/>
        </authorList>
    </citation>
    <scope>NUCLEOTIDE SEQUENCE [LARGE SCALE GENOMIC DNA]</scope>
    <source>
        <strain evidence="1 4">EM150506</strain>
    </source>
</reference>
<organism evidence="2 3">
    <name type="scientific">Nocardia seriolae</name>
    <dbReference type="NCBI Taxonomy" id="37332"/>
    <lineage>
        <taxon>Bacteria</taxon>
        <taxon>Bacillati</taxon>
        <taxon>Actinomycetota</taxon>
        <taxon>Actinomycetes</taxon>
        <taxon>Mycobacteriales</taxon>
        <taxon>Nocardiaceae</taxon>
        <taxon>Nocardia</taxon>
    </lineage>
</organism>
<evidence type="ECO:0000313" key="3">
    <source>
        <dbReference type="Proteomes" id="UP000037179"/>
    </source>
</evidence>
<accession>A0A0B8NH56</accession>
<evidence type="ECO:0000313" key="2">
    <source>
        <dbReference type="EMBL" id="GAP30985.1"/>
    </source>
</evidence>
<dbReference type="EMBL" id="BBYQ01000100">
    <property type="protein sequence ID" value="GAP30985.1"/>
    <property type="molecule type" value="Genomic_DNA"/>
</dbReference>
<dbReference type="KEGG" id="nsr:NS506_01717"/>
<proteinExistence type="predicted"/>
<dbReference type="Proteomes" id="UP000180166">
    <property type="component" value="Chromosome"/>
</dbReference>